<dbReference type="Pfam" id="PF07690">
    <property type="entry name" value="MFS_1"/>
    <property type="match status" value="1"/>
</dbReference>
<comment type="caution">
    <text evidence="9">The sequence shown here is derived from an EMBL/GenBank/DDBJ whole genome shotgun (WGS) entry which is preliminary data.</text>
</comment>
<dbReference type="InterPro" id="IPR050382">
    <property type="entry name" value="MFS_Na/Anion_cotransporter"/>
</dbReference>
<dbReference type="PANTHER" id="PTHR11662">
    <property type="entry name" value="SOLUTE CARRIER FAMILY 17"/>
    <property type="match status" value="1"/>
</dbReference>
<dbReference type="EMBL" id="CAJOBA010056801">
    <property type="protein sequence ID" value="CAF4295162.1"/>
    <property type="molecule type" value="Genomic_DNA"/>
</dbReference>
<feature type="transmembrane region" description="Helical" evidence="5">
    <location>
        <begin position="100"/>
        <end position="121"/>
    </location>
</feature>
<evidence type="ECO:0000313" key="9">
    <source>
        <dbReference type="EMBL" id="CAF4295162.1"/>
    </source>
</evidence>
<dbReference type="GO" id="GO:0016020">
    <property type="term" value="C:membrane"/>
    <property type="evidence" value="ECO:0007669"/>
    <property type="project" value="UniProtKB-SubCell"/>
</dbReference>
<evidence type="ECO:0000256" key="3">
    <source>
        <dbReference type="ARBA" id="ARBA00022989"/>
    </source>
</evidence>
<dbReference type="FunFam" id="1.20.1250.20:FF:000423">
    <property type="entry name" value="Putative inorganic phosphate cotransporter-like Protein"/>
    <property type="match status" value="1"/>
</dbReference>
<dbReference type="SUPFAM" id="SSF103473">
    <property type="entry name" value="MFS general substrate transporter"/>
    <property type="match status" value="1"/>
</dbReference>
<dbReference type="InterPro" id="IPR011701">
    <property type="entry name" value="MFS"/>
</dbReference>
<evidence type="ECO:0000313" key="10">
    <source>
        <dbReference type="Proteomes" id="UP000682733"/>
    </source>
</evidence>
<organism evidence="9 10">
    <name type="scientific">Didymodactylos carnosus</name>
    <dbReference type="NCBI Taxonomy" id="1234261"/>
    <lineage>
        <taxon>Eukaryota</taxon>
        <taxon>Metazoa</taxon>
        <taxon>Spiralia</taxon>
        <taxon>Gnathifera</taxon>
        <taxon>Rotifera</taxon>
        <taxon>Eurotatoria</taxon>
        <taxon>Bdelloidea</taxon>
        <taxon>Philodinida</taxon>
        <taxon>Philodinidae</taxon>
        <taxon>Didymodactylos</taxon>
    </lineage>
</organism>
<feature type="domain" description="Major facilitator superfamily (MFS) profile" evidence="7">
    <location>
        <begin position="16"/>
        <end position="315"/>
    </location>
</feature>
<feature type="transmembrane region" description="Helical" evidence="5">
    <location>
        <begin position="193"/>
        <end position="214"/>
    </location>
</feature>
<gene>
    <name evidence="8" type="ORF">OVA965_LOCUS37197</name>
    <name evidence="9" type="ORF">TMI583_LOCUS38261</name>
</gene>
<dbReference type="InterPro" id="IPR036259">
    <property type="entry name" value="MFS_trans_sf"/>
</dbReference>
<feature type="transmembrane region" description="Helical" evidence="5">
    <location>
        <begin position="261"/>
        <end position="282"/>
    </location>
</feature>
<dbReference type="Proteomes" id="UP000682733">
    <property type="component" value="Unassembled WGS sequence"/>
</dbReference>
<accession>A0A8S2TKB4</accession>
<keyword evidence="6" id="KW-0732">Signal</keyword>
<dbReference type="PANTHER" id="PTHR11662:SF399">
    <property type="entry name" value="FI19708P1-RELATED"/>
    <property type="match status" value="1"/>
</dbReference>
<evidence type="ECO:0000256" key="6">
    <source>
        <dbReference type="SAM" id="SignalP"/>
    </source>
</evidence>
<feature type="chain" id="PRO_5035707702" description="Major facilitator superfamily (MFS) profile domain-containing protein" evidence="6">
    <location>
        <begin position="31"/>
        <end position="315"/>
    </location>
</feature>
<feature type="transmembrane region" description="Helical" evidence="5">
    <location>
        <begin position="127"/>
        <end position="152"/>
    </location>
</feature>
<keyword evidence="3 5" id="KW-1133">Transmembrane helix</keyword>
<keyword evidence="4 5" id="KW-0472">Membrane</keyword>
<evidence type="ECO:0000256" key="1">
    <source>
        <dbReference type="ARBA" id="ARBA00004141"/>
    </source>
</evidence>
<dbReference type="InterPro" id="IPR020846">
    <property type="entry name" value="MFS_dom"/>
</dbReference>
<evidence type="ECO:0000256" key="2">
    <source>
        <dbReference type="ARBA" id="ARBA00022692"/>
    </source>
</evidence>
<name>A0A8S2TKB4_9BILA</name>
<dbReference type="EMBL" id="CAJNOK010034753">
    <property type="protein sequence ID" value="CAF1507024.1"/>
    <property type="molecule type" value="Genomic_DNA"/>
</dbReference>
<dbReference type="AlphaFoldDB" id="A0A8S2TKB4"/>
<dbReference type="Proteomes" id="UP000677228">
    <property type="component" value="Unassembled WGS sequence"/>
</dbReference>
<feature type="signal peptide" evidence="6">
    <location>
        <begin position="1"/>
        <end position="30"/>
    </location>
</feature>
<sequence>MVVNRPPLRFSTRMCMALLVLMAFLVLHLQRINLPISITCMINKTVSYEANPKQITLLLKRKQYHWSESNQQLLLGAYWAGYIFTQIPGGWLASKYGCKIVYFMSLFTSSIITLISCGMYFMADTEVILIVIFRFFIGITHAVIYPVTMTLWSQWAVPEERGTLISIGYCGTHLGTAITMFIGGILCRFITSGWLYLFLSSSLFGFLWCLLWYWKAADSPLEHKTISDKEKQYISAGAGIMNRRKTNQNIPWKKMLASKPLIALISTDVLNLFGFFFFTSNLGKIMVEVHQIPVIYTGIIAAAGFLCTWFTALFS</sequence>
<evidence type="ECO:0000313" key="8">
    <source>
        <dbReference type="EMBL" id="CAF1507024.1"/>
    </source>
</evidence>
<proteinExistence type="predicted"/>
<evidence type="ECO:0000256" key="5">
    <source>
        <dbReference type="SAM" id="Phobius"/>
    </source>
</evidence>
<dbReference type="PROSITE" id="PS50850">
    <property type="entry name" value="MFS"/>
    <property type="match status" value="1"/>
</dbReference>
<feature type="transmembrane region" description="Helical" evidence="5">
    <location>
        <begin position="294"/>
        <end position="314"/>
    </location>
</feature>
<evidence type="ECO:0000259" key="7">
    <source>
        <dbReference type="PROSITE" id="PS50850"/>
    </source>
</evidence>
<evidence type="ECO:0000256" key="4">
    <source>
        <dbReference type="ARBA" id="ARBA00023136"/>
    </source>
</evidence>
<dbReference type="GO" id="GO:0022857">
    <property type="term" value="F:transmembrane transporter activity"/>
    <property type="evidence" value="ECO:0007669"/>
    <property type="project" value="InterPro"/>
</dbReference>
<feature type="non-terminal residue" evidence="9">
    <location>
        <position position="315"/>
    </location>
</feature>
<comment type="subcellular location">
    <subcellularLocation>
        <location evidence="1">Membrane</location>
        <topology evidence="1">Multi-pass membrane protein</topology>
    </subcellularLocation>
</comment>
<dbReference type="GO" id="GO:0006820">
    <property type="term" value="P:monoatomic anion transport"/>
    <property type="evidence" value="ECO:0007669"/>
    <property type="project" value="TreeGrafter"/>
</dbReference>
<dbReference type="Gene3D" id="1.20.1250.20">
    <property type="entry name" value="MFS general substrate transporter like domains"/>
    <property type="match status" value="1"/>
</dbReference>
<reference evidence="9" key="1">
    <citation type="submission" date="2021-02" db="EMBL/GenBank/DDBJ databases">
        <authorList>
            <person name="Nowell W R."/>
        </authorList>
    </citation>
    <scope>NUCLEOTIDE SEQUENCE</scope>
</reference>
<keyword evidence="2 5" id="KW-0812">Transmembrane</keyword>
<feature type="transmembrane region" description="Helical" evidence="5">
    <location>
        <begin position="73"/>
        <end position="93"/>
    </location>
</feature>
<feature type="transmembrane region" description="Helical" evidence="5">
    <location>
        <begin position="164"/>
        <end position="187"/>
    </location>
</feature>
<protein>
    <recommendedName>
        <fullName evidence="7">Major facilitator superfamily (MFS) profile domain-containing protein</fullName>
    </recommendedName>
</protein>